<sequence length="73" mass="8040">MQNTDSNIPTYAEMDAIMRAARREQARVLRALAIRAWRAFARRTPVDRAAPAVVLTPARVIPVGAIEAARRAA</sequence>
<dbReference type="RefSeq" id="WP_253476449.1">
    <property type="nucleotide sequence ID" value="NZ_JALJXV010000003.1"/>
</dbReference>
<gene>
    <name evidence="1" type="ORF">J2T57_001557</name>
</gene>
<accession>A0AAE3G274</accession>
<evidence type="ECO:0000313" key="2">
    <source>
        <dbReference type="Proteomes" id="UP001205843"/>
    </source>
</evidence>
<proteinExistence type="predicted"/>
<evidence type="ECO:0000313" key="1">
    <source>
        <dbReference type="EMBL" id="MCP1674455.1"/>
    </source>
</evidence>
<dbReference type="AlphaFoldDB" id="A0AAE3G274"/>
<keyword evidence="2" id="KW-1185">Reference proteome</keyword>
<protein>
    <submittedName>
        <fullName evidence="1">Uncharacterized protein</fullName>
    </submittedName>
</protein>
<dbReference type="Proteomes" id="UP001205843">
    <property type="component" value="Unassembled WGS sequence"/>
</dbReference>
<name>A0AAE3G274_9GAMM</name>
<reference evidence="1" key="1">
    <citation type="submission" date="2022-03" db="EMBL/GenBank/DDBJ databases">
        <title>Genomic Encyclopedia of Type Strains, Phase III (KMG-III): the genomes of soil and plant-associated and newly described type strains.</title>
        <authorList>
            <person name="Whitman W."/>
        </authorList>
    </citation>
    <scope>NUCLEOTIDE SEQUENCE</scope>
    <source>
        <strain evidence="1">ANL 6-2</strain>
    </source>
</reference>
<comment type="caution">
    <text evidence="1">The sequence shown here is derived from an EMBL/GenBank/DDBJ whole genome shotgun (WGS) entry which is preliminary data.</text>
</comment>
<dbReference type="EMBL" id="JALJXV010000003">
    <property type="protein sequence ID" value="MCP1674455.1"/>
    <property type="molecule type" value="Genomic_DNA"/>
</dbReference>
<organism evidence="1 2">
    <name type="scientific">Natronocella acetinitrilica</name>
    <dbReference type="NCBI Taxonomy" id="414046"/>
    <lineage>
        <taxon>Bacteria</taxon>
        <taxon>Pseudomonadati</taxon>
        <taxon>Pseudomonadota</taxon>
        <taxon>Gammaproteobacteria</taxon>
        <taxon>Chromatiales</taxon>
        <taxon>Ectothiorhodospiraceae</taxon>
        <taxon>Natronocella</taxon>
    </lineage>
</organism>